<dbReference type="InterPro" id="IPR052764">
    <property type="entry name" value="GH20_Enzymes"/>
</dbReference>
<dbReference type="PANTHER" id="PTHR43678:SF1">
    <property type="entry name" value="BETA-N-ACETYLHEXOSAMINIDASE"/>
    <property type="match status" value="1"/>
</dbReference>
<sequence length="535" mass="58168">MGRTWPKILLICAVALGACAVAALIILAVTGDDGGDGGEGSEETRPATRQPTTAPPDRLGPAPASVPSVREWDPVRGPGWQPTDDSRVVAPEGSPLADEARLLARELDLGYASGTAGPSDVLLALDPDGGIPREGYELRSRDGLVRITGSTDAGVFYGTRTLLQAVRGEGRMADGTIRDEPARAQRGFMLDIARKHYSAEWIKDRVREMGDLKLNQLQLHLSDDQAFRIESDRHPEIVSDPHLTKAQVREIIDLAASRHITVIPEIDSPGHLGAVLEAEPGFQLRDAAGEPVPGAIDISDRAAGRYVDDLLDEYADLFPGPWFHLGGDEYSALFEADPEAAFPGLAAAARSRFGSGADVEDLATAWLNARAKTVRAHDKTPQVWNDGMHEGGAVQPSRPREVTYWTGKEIGARPPADYLREDWEVVNMNDEYLYYVLGEPNEFTYPTGERIYEEWTPAVVRGTEPLPDALSGPDRILGGRFAVWGDIADAQTTAQVADGIRLPLAATAQKLWNPTRPDLTWQQFTSLVDRVATRP</sequence>
<keyword evidence="2 8" id="KW-0378">Hydrolase</keyword>
<feature type="signal peptide" evidence="5">
    <location>
        <begin position="1"/>
        <end position="22"/>
    </location>
</feature>
<dbReference type="InterPro" id="IPR029018">
    <property type="entry name" value="Hex-like_dom2"/>
</dbReference>
<evidence type="ECO:0000313" key="9">
    <source>
        <dbReference type="Proteomes" id="UP001183414"/>
    </source>
</evidence>
<keyword evidence="5" id="KW-0732">Signal</keyword>
<feature type="chain" id="PRO_5046510825" evidence="5">
    <location>
        <begin position="23"/>
        <end position="535"/>
    </location>
</feature>
<comment type="caution">
    <text evidence="8">The sequence shown here is derived from an EMBL/GenBank/DDBJ whole genome shotgun (WGS) entry which is preliminary data.</text>
</comment>
<evidence type="ECO:0000256" key="4">
    <source>
        <dbReference type="SAM" id="MobiDB-lite"/>
    </source>
</evidence>
<dbReference type="InterPro" id="IPR025705">
    <property type="entry name" value="Beta_hexosaminidase_sua/sub"/>
</dbReference>
<dbReference type="Pfam" id="PF02838">
    <property type="entry name" value="Glyco_hydro_20b"/>
    <property type="match status" value="1"/>
</dbReference>
<evidence type="ECO:0000259" key="6">
    <source>
        <dbReference type="Pfam" id="PF00728"/>
    </source>
</evidence>
<name>A0ABU2NXV2_9ACTN</name>
<dbReference type="RefSeq" id="WP_311674221.1">
    <property type="nucleotide sequence ID" value="NZ_JAVREQ010000015.1"/>
</dbReference>
<dbReference type="EMBL" id="JAVREQ010000015">
    <property type="protein sequence ID" value="MDT0380463.1"/>
    <property type="molecule type" value="Genomic_DNA"/>
</dbReference>
<dbReference type="CDD" id="cd06564">
    <property type="entry name" value="GH20_DspB_LnbB-like"/>
    <property type="match status" value="1"/>
</dbReference>
<dbReference type="Proteomes" id="UP001183414">
    <property type="component" value="Unassembled WGS sequence"/>
</dbReference>
<evidence type="ECO:0000256" key="3">
    <source>
        <dbReference type="ARBA" id="ARBA00023295"/>
    </source>
</evidence>
<dbReference type="SUPFAM" id="SSF51445">
    <property type="entry name" value="(Trans)glycosidases"/>
    <property type="match status" value="1"/>
</dbReference>
<dbReference type="Gene3D" id="3.30.379.10">
    <property type="entry name" value="Chitobiase/beta-hexosaminidase domain 2-like"/>
    <property type="match status" value="1"/>
</dbReference>
<evidence type="ECO:0000256" key="5">
    <source>
        <dbReference type="SAM" id="SignalP"/>
    </source>
</evidence>
<dbReference type="InterPro" id="IPR015883">
    <property type="entry name" value="Glyco_hydro_20_cat"/>
</dbReference>
<accession>A0ABU2NXV2</accession>
<dbReference type="PRINTS" id="PR00738">
    <property type="entry name" value="GLHYDRLASE20"/>
</dbReference>
<dbReference type="InterPro" id="IPR015882">
    <property type="entry name" value="HEX_bac_N"/>
</dbReference>
<evidence type="ECO:0000256" key="1">
    <source>
        <dbReference type="ARBA" id="ARBA00006285"/>
    </source>
</evidence>
<evidence type="ECO:0000313" key="8">
    <source>
        <dbReference type="EMBL" id="MDT0380463.1"/>
    </source>
</evidence>
<dbReference type="PROSITE" id="PS51257">
    <property type="entry name" value="PROKAR_LIPOPROTEIN"/>
    <property type="match status" value="1"/>
</dbReference>
<keyword evidence="3" id="KW-0326">Glycosidase</keyword>
<dbReference type="GO" id="GO:0016787">
    <property type="term" value="F:hydrolase activity"/>
    <property type="evidence" value="ECO:0007669"/>
    <property type="project" value="UniProtKB-KW"/>
</dbReference>
<feature type="compositionally biased region" description="Low complexity" evidence="4">
    <location>
        <begin position="47"/>
        <end position="56"/>
    </location>
</feature>
<feature type="region of interest" description="Disordered" evidence="4">
    <location>
        <begin position="33"/>
        <end position="92"/>
    </location>
</feature>
<protein>
    <submittedName>
        <fullName evidence="8">Glycoside hydrolase family 20 protein</fullName>
    </submittedName>
</protein>
<dbReference type="Pfam" id="PF00728">
    <property type="entry name" value="Glyco_hydro_20"/>
    <property type="match status" value="1"/>
</dbReference>
<gene>
    <name evidence="8" type="ORF">RM572_17045</name>
</gene>
<dbReference type="SUPFAM" id="SSF55545">
    <property type="entry name" value="beta-N-acetylhexosaminidase-like domain"/>
    <property type="match status" value="1"/>
</dbReference>
<dbReference type="InterPro" id="IPR017853">
    <property type="entry name" value="GH"/>
</dbReference>
<evidence type="ECO:0000256" key="2">
    <source>
        <dbReference type="ARBA" id="ARBA00022801"/>
    </source>
</evidence>
<reference evidence="9" key="1">
    <citation type="submission" date="2023-07" db="EMBL/GenBank/DDBJ databases">
        <title>30 novel species of actinomycetes from the DSMZ collection.</title>
        <authorList>
            <person name="Nouioui I."/>
        </authorList>
    </citation>
    <scope>NUCLEOTIDE SEQUENCE [LARGE SCALE GENOMIC DNA]</scope>
    <source>
        <strain evidence="9">DSM 42041</strain>
    </source>
</reference>
<feature type="domain" description="Glycoside hydrolase family 20 catalytic" evidence="6">
    <location>
        <begin position="186"/>
        <end position="513"/>
    </location>
</feature>
<dbReference type="PANTHER" id="PTHR43678">
    <property type="entry name" value="PUTATIVE (AFU_ORTHOLOGUE AFUA_2G00640)-RELATED"/>
    <property type="match status" value="1"/>
</dbReference>
<dbReference type="Gene3D" id="3.20.20.80">
    <property type="entry name" value="Glycosidases"/>
    <property type="match status" value="1"/>
</dbReference>
<organism evidence="8 9">
    <name type="scientific">Streptomyces hazeniae</name>
    <dbReference type="NCBI Taxonomy" id="3075538"/>
    <lineage>
        <taxon>Bacteria</taxon>
        <taxon>Bacillati</taxon>
        <taxon>Actinomycetota</taxon>
        <taxon>Actinomycetes</taxon>
        <taxon>Kitasatosporales</taxon>
        <taxon>Streptomycetaceae</taxon>
        <taxon>Streptomyces</taxon>
    </lineage>
</organism>
<comment type="similarity">
    <text evidence="1">Belongs to the glycosyl hydrolase 20 family.</text>
</comment>
<evidence type="ECO:0000259" key="7">
    <source>
        <dbReference type="Pfam" id="PF02838"/>
    </source>
</evidence>
<feature type="domain" description="Beta-hexosaminidase bacterial type N-terminal" evidence="7">
    <location>
        <begin position="66"/>
        <end position="179"/>
    </location>
</feature>
<proteinExistence type="inferred from homology"/>
<keyword evidence="9" id="KW-1185">Reference proteome</keyword>